<keyword evidence="3" id="KW-1185">Reference proteome</keyword>
<sequence length="170" mass="19401">MNAFGGMPPENLSEGLKQLKGEHPPLLEQLEGLYDLTQQIEQDLNIVVNFTALIIKVKDFKAALDPHSEREEGVLFPMMGVYIGTTSGPIAVMEYEHDQAKAKIGAFLEKVETSNLMTEERKQLAELIKNAYFILTEHFSKEENVLFPMAERMLTDAEKDELYRRIQEIK</sequence>
<name>A0ABT9XTW6_9BACI</name>
<reference evidence="2 3" key="1">
    <citation type="submission" date="2023-07" db="EMBL/GenBank/DDBJ databases">
        <title>Genomic Encyclopedia of Type Strains, Phase IV (KMG-IV): sequencing the most valuable type-strain genomes for metagenomic binning, comparative biology and taxonomic classification.</title>
        <authorList>
            <person name="Goeker M."/>
        </authorList>
    </citation>
    <scope>NUCLEOTIDE SEQUENCE [LARGE SCALE GENOMIC DNA]</scope>
    <source>
        <strain evidence="2 3">DSM 27594</strain>
    </source>
</reference>
<dbReference type="Gene3D" id="1.20.120.520">
    <property type="entry name" value="nmb1532 protein domain like"/>
    <property type="match status" value="1"/>
</dbReference>
<protein>
    <submittedName>
        <fullName evidence="2">Hemerythrin-like domain-containing protein</fullName>
    </submittedName>
</protein>
<dbReference type="Pfam" id="PF01814">
    <property type="entry name" value="Hemerythrin"/>
    <property type="match status" value="1"/>
</dbReference>
<evidence type="ECO:0000259" key="1">
    <source>
        <dbReference type="Pfam" id="PF01814"/>
    </source>
</evidence>
<dbReference type="PANTHER" id="PTHR39966:SF1">
    <property type="entry name" value="HEMERYTHRIN-LIKE DOMAIN-CONTAINING PROTEIN"/>
    <property type="match status" value="1"/>
</dbReference>
<gene>
    <name evidence="2" type="ORF">J2S10_001528</name>
</gene>
<evidence type="ECO:0000313" key="2">
    <source>
        <dbReference type="EMBL" id="MDQ0198387.1"/>
    </source>
</evidence>
<dbReference type="Proteomes" id="UP001224122">
    <property type="component" value="Unassembled WGS sequence"/>
</dbReference>
<organism evidence="2 3">
    <name type="scientific">Neobacillus ginsengisoli</name>
    <dbReference type="NCBI Taxonomy" id="904295"/>
    <lineage>
        <taxon>Bacteria</taxon>
        <taxon>Bacillati</taxon>
        <taxon>Bacillota</taxon>
        <taxon>Bacilli</taxon>
        <taxon>Bacillales</taxon>
        <taxon>Bacillaceae</taxon>
        <taxon>Neobacillus</taxon>
    </lineage>
</organism>
<dbReference type="EMBL" id="JAUSTW010000002">
    <property type="protein sequence ID" value="MDQ0198387.1"/>
    <property type="molecule type" value="Genomic_DNA"/>
</dbReference>
<accession>A0ABT9XTW6</accession>
<dbReference type="PANTHER" id="PTHR39966">
    <property type="entry name" value="BLL2471 PROTEIN-RELATED"/>
    <property type="match status" value="1"/>
</dbReference>
<dbReference type="InterPro" id="IPR012312">
    <property type="entry name" value="Hemerythrin-like"/>
</dbReference>
<comment type="caution">
    <text evidence="2">The sequence shown here is derived from an EMBL/GenBank/DDBJ whole genome shotgun (WGS) entry which is preliminary data.</text>
</comment>
<evidence type="ECO:0000313" key="3">
    <source>
        <dbReference type="Proteomes" id="UP001224122"/>
    </source>
</evidence>
<dbReference type="RefSeq" id="WP_307406094.1">
    <property type="nucleotide sequence ID" value="NZ_JAUSTW010000002.1"/>
</dbReference>
<proteinExistence type="predicted"/>
<feature type="domain" description="Hemerythrin-like" evidence="1">
    <location>
        <begin position="16"/>
        <end position="150"/>
    </location>
</feature>